<organism evidence="8 9">
    <name type="scientific">Thraustotheca clavata</name>
    <dbReference type="NCBI Taxonomy" id="74557"/>
    <lineage>
        <taxon>Eukaryota</taxon>
        <taxon>Sar</taxon>
        <taxon>Stramenopiles</taxon>
        <taxon>Oomycota</taxon>
        <taxon>Saprolegniomycetes</taxon>
        <taxon>Saprolegniales</taxon>
        <taxon>Achlyaceae</taxon>
        <taxon>Thraustotheca</taxon>
    </lineage>
</organism>
<evidence type="ECO:0000256" key="3">
    <source>
        <dbReference type="ARBA" id="ARBA00022692"/>
    </source>
</evidence>
<keyword evidence="4 6" id="KW-1133">Transmembrane helix</keyword>
<dbReference type="EMBL" id="JNBS01004921">
    <property type="protein sequence ID" value="OQR81706.1"/>
    <property type="molecule type" value="Genomic_DNA"/>
</dbReference>
<dbReference type="InterPro" id="IPR005829">
    <property type="entry name" value="Sugar_transporter_CS"/>
</dbReference>
<feature type="transmembrane region" description="Helical" evidence="6">
    <location>
        <begin position="128"/>
        <end position="149"/>
    </location>
</feature>
<protein>
    <submittedName>
        <fullName evidence="8">Synaptic vesicle glycoprotein</fullName>
    </submittedName>
</protein>
<dbReference type="PROSITE" id="PS00216">
    <property type="entry name" value="SUGAR_TRANSPORT_1"/>
    <property type="match status" value="1"/>
</dbReference>
<evidence type="ECO:0000256" key="4">
    <source>
        <dbReference type="ARBA" id="ARBA00022989"/>
    </source>
</evidence>
<evidence type="ECO:0000256" key="6">
    <source>
        <dbReference type="SAM" id="Phobius"/>
    </source>
</evidence>
<feature type="transmembrane region" description="Helical" evidence="6">
    <location>
        <begin position="305"/>
        <end position="325"/>
    </location>
</feature>
<keyword evidence="3 6" id="KW-0812">Transmembrane</keyword>
<feature type="transmembrane region" description="Helical" evidence="6">
    <location>
        <begin position="426"/>
        <end position="447"/>
    </location>
</feature>
<feature type="domain" description="Major facilitator superfamily (MFS) profile" evidence="7">
    <location>
        <begin position="1"/>
        <end position="485"/>
    </location>
</feature>
<keyword evidence="2" id="KW-0813">Transport</keyword>
<dbReference type="GO" id="GO:0022857">
    <property type="term" value="F:transmembrane transporter activity"/>
    <property type="evidence" value="ECO:0007669"/>
    <property type="project" value="InterPro"/>
</dbReference>
<dbReference type="Gene3D" id="1.20.1250.20">
    <property type="entry name" value="MFS general substrate transporter like domains"/>
    <property type="match status" value="1"/>
</dbReference>
<feature type="transmembrane region" description="Helical" evidence="6">
    <location>
        <begin position="345"/>
        <end position="362"/>
    </location>
</feature>
<dbReference type="InterPro" id="IPR036259">
    <property type="entry name" value="MFS_trans_sf"/>
</dbReference>
<feature type="transmembrane region" description="Helical" evidence="6">
    <location>
        <begin position="102"/>
        <end position="122"/>
    </location>
</feature>
<dbReference type="PANTHER" id="PTHR23511:SF34">
    <property type="entry name" value="SYNAPTIC VESICLE GLYCOPROTEIN 2"/>
    <property type="match status" value="1"/>
</dbReference>
<evidence type="ECO:0000313" key="9">
    <source>
        <dbReference type="Proteomes" id="UP000243217"/>
    </source>
</evidence>
<feature type="transmembrane region" description="Helical" evidence="6">
    <location>
        <begin position="75"/>
        <end position="95"/>
    </location>
</feature>
<evidence type="ECO:0000256" key="5">
    <source>
        <dbReference type="ARBA" id="ARBA00023136"/>
    </source>
</evidence>
<gene>
    <name evidence="8" type="ORF">THRCLA_11484</name>
</gene>
<dbReference type="InterPro" id="IPR020846">
    <property type="entry name" value="MFS_dom"/>
</dbReference>
<dbReference type="Proteomes" id="UP000243217">
    <property type="component" value="Unassembled WGS sequence"/>
</dbReference>
<keyword evidence="9" id="KW-1185">Reference proteome</keyword>
<keyword evidence="5 6" id="KW-0472">Membrane</keyword>
<evidence type="ECO:0000256" key="2">
    <source>
        <dbReference type="ARBA" id="ARBA00022448"/>
    </source>
</evidence>
<sequence>MPELTSPRSTKRLEAKQCAKELVEQEIELLGCGRFHVRMACVLGLGNAADAVEILSMGYILGAYTEPMTGWESSLVSSAVFVGMLIGGVAGTILGDQYGRRVLMLASLALNGCSGLCAAVSPGLVWMVFFRCLAGIGIGGIAPMLFAVCLEHVPQSARGKYITIISAFWMVGSIFTACLAWVMLGTYWGSTERILNVSWRTFSATASIPAFLSCFLVYAYVPESPRYLVAKGRLKEASETLAYIYAVNGSSRMPNFTGPDDDRISIEQFNASQQQQKRRDSLTWYDRWTVLLTSPAPATSFDLRFTTMLLLVSTFCLSFGSYGISTWITRVFQSTNVSNPYANDILYASAALPGNIIGLYLVDWWGRRPLFSASLFLSAGCGLVFSLNSSAHEGIIVAICCLFQAGTTMAWIGYDVMSAEVYPLNMRVSALCFLSSTGRLGATFAQLVNGLLMGPPAHISALLFVTTAIMAVGGTAVLFLPETEFFDEPDDLPHRNNESQPLLNA</sequence>
<dbReference type="STRING" id="74557.A0A1V9Y7L6"/>
<name>A0A1V9Y7L6_9STRA</name>
<evidence type="ECO:0000259" key="7">
    <source>
        <dbReference type="PROSITE" id="PS50850"/>
    </source>
</evidence>
<feature type="transmembrane region" description="Helical" evidence="6">
    <location>
        <begin position="369"/>
        <end position="388"/>
    </location>
</feature>
<dbReference type="PROSITE" id="PS50850">
    <property type="entry name" value="MFS"/>
    <property type="match status" value="1"/>
</dbReference>
<proteinExistence type="predicted"/>
<feature type="transmembrane region" description="Helical" evidence="6">
    <location>
        <begin position="459"/>
        <end position="480"/>
    </location>
</feature>
<feature type="transmembrane region" description="Helical" evidence="6">
    <location>
        <begin position="394"/>
        <end position="414"/>
    </location>
</feature>
<comment type="subcellular location">
    <subcellularLocation>
        <location evidence="1">Membrane</location>
        <topology evidence="1">Multi-pass membrane protein</topology>
    </subcellularLocation>
</comment>
<evidence type="ECO:0000313" key="8">
    <source>
        <dbReference type="EMBL" id="OQR81706.1"/>
    </source>
</evidence>
<comment type="caution">
    <text evidence="8">The sequence shown here is derived from an EMBL/GenBank/DDBJ whole genome shotgun (WGS) entry which is preliminary data.</text>
</comment>
<dbReference type="AlphaFoldDB" id="A0A1V9Y7L6"/>
<accession>A0A1V9Y7L6</accession>
<reference evidence="8 9" key="1">
    <citation type="journal article" date="2014" name="Genome Biol. Evol.">
        <title>The secreted proteins of Achlya hypogyna and Thraustotheca clavata identify the ancestral oomycete secretome and reveal gene acquisitions by horizontal gene transfer.</title>
        <authorList>
            <person name="Misner I."/>
            <person name="Blouin N."/>
            <person name="Leonard G."/>
            <person name="Richards T.A."/>
            <person name="Lane C.E."/>
        </authorList>
    </citation>
    <scope>NUCLEOTIDE SEQUENCE [LARGE SCALE GENOMIC DNA]</scope>
    <source>
        <strain evidence="8 9">ATCC 34112</strain>
    </source>
</reference>
<feature type="transmembrane region" description="Helical" evidence="6">
    <location>
        <begin position="161"/>
        <end position="182"/>
    </location>
</feature>
<dbReference type="Pfam" id="PF00083">
    <property type="entry name" value="Sugar_tr"/>
    <property type="match status" value="1"/>
</dbReference>
<dbReference type="PANTHER" id="PTHR23511">
    <property type="entry name" value="SYNAPTIC VESICLE GLYCOPROTEIN 2"/>
    <property type="match status" value="1"/>
</dbReference>
<dbReference type="InterPro" id="IPR005828">
    <property type="entry name" value="MFS_sugar_transport-like"/>
</dbReference>
<dbReference type="GO" id="GO:0016020">
    <property type="term" value="C:membrane"/>
    <property type="evidence" value="ECO:0007669"/>
    <property type="project" value="UniProtKB-SubCell"/>
</dbReference>
<feature type="transmembrane region" description="Helical" evidence="6">
    <location>
        <begin position="202"/>
        <end position="221"/>
    </location>
</feature>
<evidence type="ECO:0000256" key="1">
    <source>
        <dbReference type="ARBA" id="ARBA00004141"/>
    </source>
</evidence>
<dbReference type="SUPFAM" id="SSF103473">
    <property type="entry name" value="MFS general substrate transporter"/>
    <property type="match status" value="1"/>
</dbReference>
<dbReference type="OrthoDB" id="3936150at2759"/>